<feature type="compositionally biased region" description="Basic and acidic residues" evidence="5">
    <location>
        <begin position="174"/>
        <end position="186"/>
    </location>
</feature>
<feature type="domain" description="Ubiquitin-like protease family profile" evidence="6">
    <location>
        <begin position="268"/>
        <end position="464"/>
    </location>
</feature>
<comment type="caution">
    <text evidence="7">The sequence shown here is derived from an EMBL/GenBank/DDBJ whole genome shotgun (WGS) entry which is preliminary data.</text>
</comment>
<protein>
    <recommendedName>
        <fullName evidence="6">Ubiquitin-like protease family profile domain-containing protein</fullName>
    </recommendedName>
</protein>
<feature type="compositionally biased region" description="Basic and acidic residues" evidence="5">
    <location>
        <begin position="1"/>
        <end position="10"/>
    </location>
</feature>
<name>A0A843WG89_COLES</name>
<dbReference type="InterPro" id="IPR003653">
    <property type="entry name" value="Peptidase_C48_C"/>
</dbReference>
<evidence type="ECO:0000313" key="7">
    <source>
        <dbReference type="EMBL" id="MQM01930.1"/>
    </source>
</evidence>
<keyword evidence="3" id="KW-0378">Hydrolase</keyword>
<dbReference type="GO" id="GO:0006508">
    <property type="term" value="P:proteolysis"/>
    <property type="evidence" value="ECO:0007669"/>
    <property type="project" value="UniProtKB-KW"/>
</dbReference>
<evidence type="ECO:0000259" key="6">
    <source>
        <dbReference type="PROSITE" id="PS50600"/>
    </source>
</evidence>
<reference evidence="7" key="1">
    <citation type="submission" date="2017-07" db="EMBL/GenBank/DDBJ databases">
        <title>Taro Niue Genome Assembly and Annotation.</title>
        <authorList>
            <person name="Atibalentja N."/>
            <person name="Keating K."/>
            <person name="Fields C.J."/>
        </authorList>
    </citation>
    <scope>NUCLEOTIDE SEQUENCE</scope>
    <source>
        <strain evidence="7">Niue_2</strain>
        <tissue evidence="7">Leaf</tissue>
    </source>
</reference>
<feature type="compositionally biased region" description="Polar residues" evidence="5">
    <location>
        <begin position="21"/>
        <end position="32"/>
    </location>
</feature>
<dbReference type="SUPFAM" id="SSF54001">
    <property type="entry name" value="Cysteine proteinases"/>
    <property type="match status" value="1"/>
</dbReference>
<evidence type="ECO:0000313" key="8">
    <source>
        <dbReference type="Proteomes" id="UP000652761"/>
    </source>
</evidence>
<evidence type="ECO:0000256" key="1">
    <source>
        <dbReference type="ARBA" id="ARBA00005234"/>
    </source>
</evidence>
<dbReference type="AlphaFoldDB" id="A0A843WG89"/>
<keyword evidence="2" id="KW-0645">Protease</keyword>
<dbReference type="GO" id="GO:0008234">
    <property type="term" value="F:cysteine-type peptidase activity"/>
    <property type="evidence" value="ECO:0007669"/>
    <property type="project" value="UniProtKB-KW"/>
</dbReference>
<dbReference type="InterPro" id="IPR038765">
    <property type="entry name" value="Papain-like_cys_pep_sf"/>
</dbReference>
<gene>
    <name evidence="7" type="ORF">Taro_034692</name>
</gene>
<proteinExistence type="inferred from homology"/>
<sequence>MLCKGPEKGHHVSGSGATPLRSPSASPPSFSMQGPGKGSLAFFRKWGDPPPLPLGFFPPPPLALFFPSPSSSPPRALSVSISLALSLPLLLFLRRPWRRPRRRGRAVREEPRRRAVPASAEPRHCRRPLPRARRECRAPPPPFVAAGGSHRREKREKKLMFSSKELGRGKSKHRDSEQQKKLRTHENVQTMSASDPLGISSKVMGSGKRKQIDSEPKKKCTVCTCKECTRKTKGMDSKQQKRQGSLKEDTMESFNVHCFPEHPREKKLRGTKERCKNSEKQKKLDTNSFELFLKYMWSKLSDVKRKTCTYLDCLWFSSYMNEPSYSKVIMWIKKKQIFSRKYVFVPITGWRHWSLLILCHFGESFLSKTKRPCLLLLDSLGNINSMHLEPDIRRYVLHIHVCFCDHEFGSEVVSLHRFVFDIYKSEGCEDEESISKIPLLVPKVPQQRDGESCGIFVLYFIHLFSQDAPEAFNQEGYPYFLTKNWFSYEDIEKFYKEVLHFATTSDAGEETVLRLDEASLGEAALKALPDRQGGPTHNIAPTEPLISGLLAEASRMESSPAQIVEKSPSEVAPHVDSTPVVSEEGGVAETGIY</sequence>
<dbReference type="PANTHER" id="PTHR46915">
    <property type="entry name" value="UBIQUITIN-LIKE PROTEASE 4-RELATED"/>
    <property type="match status" value="1"/>
</dbReference>
<keyword evidence="4" id="KW-0788">Thiol protease</keyword>
<dbReference type="GO" id="GO:0016926">
    <property type="term" value="P:protein desumoylation"/>
    <property type="evidence" value="ECO:0007669"/>
    <property type="project" value="UniProtKB-ARBA"/>
</dbReference>
<dbReference type="PROSITE" id="PS50600">
    <property type="entry name" value="ULP_PROTEASE"/>
    <property type="match status" value="1"/>
</dbReference>
<evidence type="ECO:0000256" key="5">
    <source>
        <dbReference type="SAM" id="MobiDB-lite"/>
    </source>
</evidence>
<evidence type="ECO:0000256" key="2">
    <source>
        <dbReference type="ARBA" id="ARBA00022670"/>
    </source>
</evidence>
<dbReference type="EMBL" id="NMUH01002760">
    <property type="protein sequence ID" value="MQM01930.1"/>
    <property type="molecule type" value="Genomic_DNA"/>
</dbReference>
<feature type="region of interest" description="Disordered" evidence="5">
    <location>
        <begin position="1"/>
        <end position="36"/>
    </location>
</feature>
<feature type="region of interest" description="Disordered" evidence="5">
    <location>
        <begin position="133"/>
        <end position="186"/>
    </location>
</feature>
<dbReference type="Pfam" id="PF02902">
    <property type="entry name" value="Peptidase_C48"/>
    <property type="match status" value="1"/>
</dbReference>
<comment type="similarity">
    <text evidence="1">Belongs to the peptidase C48 family.</text>
</comment>
<dbReference type="Gene3D" id="3.40.395.10">
    <property type="entry name" value="Adenoviral Proteinase, Chain A"/>
    <property type="match status" value="1"/>
</dbReference>
<organism evidence="7 8">
    <name type="scientific">Colocasia esculenta</name>
    <name type="common">Wild taro</name>
    <name type="synonym">Arum esculentum</name>
    <dbReference type="NCBI Taxonomy" id="4460"/>
    <lineage>
        <taxon>Eukaryota</taxon>
        <taxon>Viridiplantae</taxon>
        <taxon>Streptophyta</taxon>
        <taxon>Embryophyta</taxon>
        <taxon>Tracheophyta</taxon>
        <taxon>Spermatophyta</taxon>
        <taxon>Magnoliopsida</taxon>
        <taxon>Liliopsida</taxon>
        <taxon>Araceae</taxon>
        <taxon>Aroideae</taxon>
        <taxon>Colocasieae</taxon>
        <taxon>Colocasia</taxon>
    </lineage>
</organism>
<accession>A0A843WG89</accession>
<dbReference type="Proteomes" id="UP000652761">
    <property type="component" value="Unassembled WGS sequence"/>
</dbReference>
<dbReference type="OrthoDB" id="1939479at2759"/>
<dbReference type="PANTHER" id="PTHR46915:SF6">
    <property type="entry name" value="CYSTEINE PROTEINASES SUPERFAMILY PROTEIN"/>
    <property type="match status" value="1"/>
</dbReference>
<evidence type="ECO:0000256" key="4">
    <source>
        <dbReference type="ARBA" id="ARBA00022807"/>
    </source>
</evidence>
<evidence type="ECO:0000256" key="3">
    <source>
        <dbReference type="ARBA" id="ARBA00022801"/>
    </source>
</evidence>
<keyword evidence="8" id="KW-1185">Reference proteome</keyword>